<dbReference type="AlphaFoldDB" id="A0A0F8VY60"/>
<dbReference type="EMBL" id="LAZR01068623">
    <property type="protein sequence ID" value="KKK49292.1"/>
    <property type="molecule type" value="Genomic_DNA"/>
</dbReference>
<organism evidence="2">
    <name type="scientific">marine sediment metagenome</name>
    <dbReference type="NCBI Taxonomy" id="412755"/>
    <lineage>
        <taxon>unclassified sequences</taxon>
        <taxon>metagenomes</taxon>
        <taxon>ecological metagenomes</taxon>
    </lineage>
</organism>
<accession>A0A0F8VY60</accession>
<evidence type="ECO:0000313" key="2">
    <source>
        <dbReference type="EMBL" id="KKK49292.1"/>
    </source>
</evidence>
<feature type="compositionally biased region" description="Basic residues" evidence="1">
    <location>
        <begin position="30"/>
        <end position="52"/>
    </location>
</feature>
<comment type="caution">
    <text evidence="2">The sequence shown here is derived from an EMBL/GenBank/DDBJ whole genome shotgun (WGS) entry which is preliminary data.</text>
</comment>
<proteinExistence type="predicted"/>
<reference evidence="2" key="1">
    <citation type="journal article" date="2015" name="Nature">
        <title>Complex archaea that bridge the gap between prokaryotes and eukaryotes.</title>
        <authorList>
            <person name="Spang A."/>
            <person name="Saw J.H."/>
            <person name="Jorgensen S.L."/>
            <person name="Zaremba-Niedzwiedzka K."/>
            <person name="Martijn J."/>
            <person name="Lind A.E."/>
            <person name="van Eijk R."/>
            <person name="Schleper C."/>
            <person name="Guy L."/>
            <person name="Ettema T.J."/>
        </authorList>
    </citation>
    <scope>NUCLEOTIDE SEQUENCE</scope>
</reference>
<evidence type="ECO:0000256" key="1">
    <source>
        <dbReference type="SAM" id="MobiDB-lite"/>
    </source>
</evidence>
<feature type="region of interest" description="Disordered" evidence="1">
    <location>
        <begin position="1"/>
        <end position="52"/>
    </location>
</feature>
<feature type="non-terminal residue" evidence="2">
    <location>
        <position position="52"/>
    </location>
</feature>
<protein>
    <submittedName>
        <fullName evidence="2">Uncharacterized protein</fullName>
    </submittedName>
</protein>
<gene>
    <name evidence="2" type="ORF">LCGC14_3136530</name>
</gene>
<sequence length="52" mass="5877">MASIPVEVEGRPQKMAASISSAGEPDQKKNQRKNQKKIRLKLYLKRSLNRPG</sequence>
<name>A0A0F8VY60_9ZZZZ</name>